<proteinExistence type="predicted"/>
<dbReference type="AlphaFoldDB" id="A0A2B8BPH6"/>
<comment type="caution">
    <text evidence="1">The sequence shown here is derived from an EMBL/GenBank/DDBJ whole genome shotgun (WGS) entry which is preliminary data.</text>
</comment>
<evidence type="ECO:0000313" key="2">
    <source>
        <dbReference type="Proteomes" id="UP000225379"/>
    </source>
</evidence>
<organism evidence="1 2">
    <name type="scientific">Azospirillum palustre</name>
    <dbReference type="NCBI Taxonomy" id="2044885"/>
    <lineage>
        <taxon>Bacteria</taxon>
        <taxon>Pseudomonadati</taxon>
        <taxon>Pseudomonadota</taxon>
        <taxon>Alphaproteobacteria</taxon>
        <taxon>Rhodospirillales</taxon>
        <taxon>Azospirillaceae</taxon>
        <taxon>Azospirillum</taxon>
    </lineage>
</organism>
<dbReference type="Proteomes" id="UP000225379">
    <property type="component" value="Unassembled WGS sequence"/>
</dbReference>
<evidence type="ECO:0000313" key="1">
    <source>
        <dbReference type="EMBL" id="PGH59433.1"/>
    </source>
</evidence>
<sequence>MALTGGSDVVSIDVQPARQSAHKQGFDIFIDADLDILEALGGADIGVARTAIKVMVEETCHEFLNCRLLVDVHIAPFLEEHSFANQATIWDTDAKPVMWDHLKFRSRSERIMHLALCERRLTFSPLPAIIHSAEQQFEPGFLLFHAGRVAVIELNGSSHGSKTSEQKKRRLAPFTDQGLLVYCIAHRRRLEYVQAVRFVEEILFLIERDSPEPLVEMVIDSSGSIMRDITASASRVMQGEVVPDPPEAFFKPKPMASADGASVAFIKDIHLRYRQASGLNERRFFDIEHSLIIPSDVMILGAYPNGNPGEWSPSHMASMAHYENGEHEYVDGNLPLKGVMRHFLRTTLGIDDDEVRRIPKTHLVFRRATTDTRFEACQGISLTAAVREARPFVEEMIARVSPRIIILEGRRSLDIFRPLYCPDGFTKPTEEPIKALLTGKGSAKPTEEQRALTNERGFIAFRPYEMTVTCLGQPVMVIGLGHPVYFGRLPEWQGVLEAAQRVMRGTLNIVER</sequence>
<keyword evidence="2" id="KW-1185">Reference proteome</keyword>
<protein>
    <submittedName>
        <fullName evidence="1">Uncharacterized protein</fullName>
    </submittedName>
</protein>
<gene>
    <name evidence="1" type="ORF">CRT60_00430</name>
</gene>
<dbReference type="EMBL" id="PDKW01000035">
    <property type="protein sequence ID" value="PGH59433.1"/>
    <property type="molecule type" value="Genomic_DNA"/>
</dbReference>
<accession>A0A2B8BPH6</accession>
<reference evidence="2" key="1">
    <citation type="submission" date="2017-10" db="EMBL/GenBank/DDBJ databases">
        <authorList>
            <person name="Kravchenko I.K."/>
            <person name="Grouzdev D.S."/>
        </authorList>
    </citation>
    <scope>NUCLEOTIDE SEQUENCE [LARGE SCALE GENOMIC DNA]</scope>
    <source>
        <strain evidence="2">B2</strain>
    </source>
</reference>
<name>A0A2B8BPH6_9PROT</name>